<reference evidence="2" key="1">
    <citation type="journal article" date="2022" name="Nat. Commun.">
        <title>Chromosome evolution and the genetic basis of agronomically important traits in greater yam.</title>
        <authorList>
            <person name="Bredeson J.V."/>
            <person name="Lyons J.B."/>
            <person name="Oniyinde I.O."/>
            <person name="Okereke N.R."/>
            <person name="Kolade O."/>
            <person name="Nnabue I."/>
            <person name="Nwadili C.O."/>
            <person name="Hribova E."/>
            <person name="Parker M."/>
            <person name="Nwogha J."/>
            <person name="Shu S."/>
            <person name="Carlson J."/>
            <person name="Kariba R."/>
            <person name="Muthemba S."/>
            <person name="Knop K."/>
            <person name="Barton G.J."/>
            <person name="Sherwood A.V."/>
            <person name="Lopez-Montes A."/>
            <person name="Asiedu R."/>
            <person name="Jamnadass R."/>
            <person name="Muchugi A."/>
            <person name="Goodstein D."/>
            <person name="Egesi C.N."/>
            <person name="Featherston J."/>
            <person name="Asfaw A."/>
            <person name="Simpson G.G."/>
            <person name="Dolezel J."/>
            <person name="Hendre P.S."/>
            <person name="Van Deynze A."/>
            <person name="Kumar P.L."/>
            <person name="Obidiegwu J.E."/>
            <person name="Bhattacharjee R."/>
            <person name="Rokhsar D.S."/>
        </authorList>
    </citation>
    <scope>NUCLEOTIDE SEQUENCE [LARGE SCALE GENOMIC DNA]</scope>
    <source>
        <strain evidence="2">cv. TDa95/00328</strain>
    </source>
</reference>
<comment type="caution">
    <text evidence="1">The sequence shown here is derived from an EMBL/GenBank/DDBJ whole genome shotgun (WGS) entry which is preliminary data.</text>
</comment>
<proteinExistence type="predicted"/>
<evidence type="ECO:0000313" key="2">
    <source>
        <dbReference type="Proteomes" id="UP000827976"/>
    </source>
</evidence>
<accession>A0ACB7ULF9</accession>
<organism evidence="1 2">
    <name type="scientific">Dioscorea alata</name>
    <name type="common">Purple yam</name>
    <dbReference type="NCBI Taxonomy" id="55571"/>
    <lineage>
        <taxon>Eukaryota</taxon>
        <taxon>Viridiplantae</taxon>
        <taxon>Streptophyta</taxon>
        <taxon>Embryophyta</taxon>
        <taxon>Tracheophyta</taxon>
        <taxon>Spermatophyta</taxon>
        <taxon>Magnoliopsida</taxon>
        <taxon>Liliopsida</taxon>
        <taxon>Dioscoreales</taxon>
        <taxon>Dioscoreaceae</taxon>
        <taxon>Dioscorea</taxon>
    </lineage>
</organism>
<gene>
    <name evidence="1" type="ORF">IHE45_15G057200</name>
</gene>
<dbReference type="Proteomes" id="UP000827976">
    <property type="component" value="Chromosome 15"/>
</dbReference>
<evidence type="ECO:0000313" key="1">
    <source>
        <dbReference type="EMBL" id="KAH7661354.1"/>
    </source>
</evidence>
<dbReference type="EMBL" id="CM037025">
    <property type="protein sequence ID" value="KAH7661354.1"/>
    <property type="molecule type" value="Genomic_DNA"/>
</dbReference>
<name>A0ACB7ULF9_DIOAL</name>
<protein>
    <submittedName>
        <fullName evidence="1">Uncharacterized protein</fullName>
    </submittedName>
</protein>
<sequence>MEGKQATQKDSISDHQAIEINDDEWIKELTTKLNKCHPRRQFQKRCTIFKVPEDIRKCDKEGAYDPVVVAIGPYHYGLANDSTVPAMQDFKWNCVRRLLSRRTKSSSEATALFRSCLLKMKEMDDQVRECYSEDLHHLSPHDLGMIMLLDGCFIIHLLLKFNEGNFKLTEMVNLKEESMAEANETVDEKESMAEARDIVEEEDSMAKAQEKVELDMGRENSIDGRLEGMDTRISAQFLRDLLKLENQIPFFIVCELFGILKSSEDGEINLVKIACDLLQDFLNLKHGGKPPANKAGSLSMITPAAHIRAARAAMSAISRAATAAHSMASRCFFWRSFQIANVRGASKAHVGIPFPDKTEIPYHLLHLLHSRLKPSVTCDEANSSETGGDIEWIPTASELELAGIKFEENKEANSFLDISFQNNGTIKIPQLYIEDFTIPLFKNLIAFEQCSADASKDITSYTMFMDYIINTSKDVQLLEQKRILVNLMGTDDAAASLFNGLGDKIIYCPKKMYLRGLHSKVKSYYNSSYHKHWARLIRDYFSSPWATISFLAALVLLLFTAEQSFFSAYSYFHPPNA</sequence>
<keyword evidence="2" id="KW-1185">Reference proteome</keyword>